<proteinExistence type="predicted"/>
<feature type="region of interest" description="Disordered" evidence="1">
    <location>
        <begin position="1"/>
        <end position="26"/>
    </location>
</feature>
<comment type="caution">
    <text evidence="2">The sequence shown here is derived from an EMBL/GenBank/DDBJ whole genome shotgun (WGS) entry which is preliminary data.</text>
</comment>
<protein>
    <submittedName>
        <fullName evidence="2">Uncharacterized protein</fullName>
    </submittedName>
</protein>
<accession>A0A9P8YKU2</accession>
<dbReference type="GeneID" id="70190331"/>
<sequence length="199" mass="21650">MALAAPASLPDKSIMSPRQTSCTAPGRVTAPVTYNIYPDTPDKSEPSTSYIDIQNLSDREEREQVVVFKGIPADAKVCTLGWIQAVTAEREFTVEENGSTKVKAFYEFPSPPDCGTDEEEEVTVNYGVIEPLSSASTALELSPDFTFWNDTPSAVNHTAGTVPCAEAIYLHVRINSINGLGDVLFKQDDKNGFVMGYNC</sequence>
<evidence type="ECO:0000313" key="2">
    <source>
        <dbReference type="EMBL" id="KAH7040840.1"/>
    </source>
</evidence>
<gene>
    <name evidence="2" type="ORF">B0I36DRAFT_379727</name>
</gene>
<dbReference type="AlphaFoldDB" id="A0A9P8YKU2"/>
<dbReference type="OrthoDB" id="5431298at2759"/>
<evidence type="ECO:0000256" key="1">
    <source>
        <dbReference type="SAM" id="MobiDB-lite"/>
    </source>
</evidence>
<dbReference type="Proteomes" id="UP000756346">
    <property type="component" value="Unassembled WGS sequence"/>
</dbReference>
<keyword evidence="3" id="KW-1185">Reference proteome</keyword>
<organism evidence="2 3">
    <name type="scientific">Microdochium trichocladiopsis</name>
    <dbReference type="NCBI Taxonomy" id="1682393"/>
    <lineage>
        <taxon>Eukaryota</taxon>
        <taxon>Fungi</taxon>
        <taxon>Dikarya</taxon>
        <taxon>Ascomycota</taxon>
        <taxon>Pezizomycotina</taxon>
        <taxon>Sordariomycetes</taxon>
        <taxon>Xylariomycetidae</taxon>
        <taxon>Xylariales</taxon>
        <taxon>Microdochiaceae</taxon>
        <taxon>Microdochium</taxon>
    </lineage>
</organism>
<name>A0A9P8YKU2_9PEZI</name>
<evidence type="ECO:0000313" key="3">
    <source>
        <dbReference type="Proteomes" id="UP000756346"/>
    </source>
</evidence>
<reference evidence="2" key="1">
    <citation type="journal article" date="2021" name="Nat. Commun.">
        <title>Genetic determinants of endophytism in the Arabidopsis root mycobiome.</title>
        <authorList>
            <person name="Mesny F."/>
            <person name="Miyauchi S."/>
            <person name="Thiergart T."/>
            <person name="Pickel B."/>
            <person name="Atanasova L."/>
            <person name="Karlsson M."/>
            <person name="Huettel B."/>
            <person name="Barry K.W."/>
            <person name="Haridas S."/>
            <person name="Chen C."/>
            <person name="Bauer D."/>
            <person name="Andreopoulos W."/>
            <person name="Pangilinan J."/>
            <person name="LaButti K."/>
            <person name="Riley R."/>
            <person name="Lipzen A."/>
            <person name="Clum A."/>
            <person name="Drula E."/>
            <person name="Henrissat B."/>
            <person name="Kohler A."/>
            <person name="Grigoriev I.V."/>
            <person name="Martin F.M."/>
            <person name="Hacquard S."/>
        </authorList>
    </citation>
    <scope>NUCLEOTIDE SEQUENCE</scope>
    <source>
        <strain evidence="2">MPI-CAGE-CH-0230</strain>
    </source>
</reference>
<dbReference type="EMBL" id="JAGTJQ010000001">
    <property type="protein sequence ID" value="KAH7040840.1"/>
    <property type="molecule type" value="Genomic_DNA"/>
</dbReference>
<dbReference type="RefSeq" id="XP_046018895.1">
    <property type="nucleotide sequence ID" value="XM_046160785.1"/>
</dbReference>